<comment type="similarity">
    <text evidence="2">Belongs to the ribonuclease N1/T1 family.</text>
</comment>
<dbReference type="OrthoDB" id="9803442at2"/>
<keyword evidence="7" id="KW-0732">Signal</keyword>
<dbReference type="PRINTS" id="PR00117">
    <property type="entry name" value="BARNASE"/>
</dbReference>
<dbReference type="InterPro" id="IPR001887">
    <property type="entry name" value="Barnase"/>
</dbReference>
<dbReference type="GO" id="GO:0005576">
    <property type="term" value="C:extracellular region"/>
    <property type="evidence" value="ECO:0007669"/>
    <property type="project" value="UniProtKB-SubCell"/>
</dbReference>
<proteinExistence type="inferred from homology"/>
<dbReference type="GO" id="GO:0016787">
    <property type="term" value="F:hydrolase activity"/>
    <property type="evidence" value="ECO:0007669"/>
    <property type="project" value="UniProtKB-KW"/>
</dbReference>
<dbReference type="EMBL" id="CP014504">
    <property type="protein sequence ID" value="AMQ00601.1"/>
    <property type="molecule type" value="Genomic_DNA"/>
</dbReference>
<gene>
    <name evidence="8" type="ORF">AY601_3741</name>
</gene>
<keyword evidence="4" id="KW-0964">Secreted</keyword>
<keyword evidence="6" id="KW-0378">Hydrolase</keyword>
<organism evidence="8 9">
    <name type="scientific">Pedobacter cryoconitis</name>
    <dbReference type="NCBI Taxonomy" id="188932"/>
    <lineage>
        <taxon>Bacteria</taxon>
        <taxon>Pseudomonadati</taxon>
        <taxon>Bacteroidota</taxon>
        <taxon>Sphingobacteriia</taxon>
        <taxon>Sphingobacteriales</taxon>
        <taxon>Sphingobacteriaceae</taxon>
        <taxon>Pedobacter</taxon>
    </lineage>
</organism>
<feature type="signal peptide" evidence="7">
    <location>
        <begin position="1"/>
        <end position="22"/>
    </location>
</feature>
<evidence type="ECO:0000313" key="9">
    <source>
        <dbReference type="Proteomes" id="UP000071561"/>
    </source>
</evidence>
<dbReference type="InterPro" id="IPR016191">
    <property type="entry name" value="Ribonuclease/ribotoxin"/>
</dbReference>
<dbReference type="PATRIC" id="fig|188932.3.peg.3887"/>
<dbReference type="Gene3D" id="3.10.450.30">
    <property type="entry name" value="Microbial ribonucleases"/>
    <property type="match status" value="1"/>
</dbReference>
<dbReference type="RefSeq" id="WP_068403760.1">
    <property type="nucleotide sequence ID" value="NZ_CP014504.1"/>
</dbReference>
<dbReference type="SUPFAM" id="SSF53933">
    <property type="entry name" value="Microbial ribonucleases"/>
    <property type="match status" value="1"/>
</dbReference>
<evidence type="ECO:0000313" key="8">
    <source>
        <dbReference type="EMBL" id="AMQ00601.1"/>
    </source>
</evidence>
<dbReference type="GO" id="GO:0003723">
    <property type="term" value="F:RNA binding"/>
    <property type="evidence" value="ECO:0007669"/>
    <property type="project" value="InterPro"/>
</dbReference>
<dbReference type="PROSITE" id="PS51257">
    <property type="entry name" value="PROKAR_LIPOPROTEIN"/>
    <property type="match status" value="1"/>
</dbReference>
<dbReference type="Proteomes" id="UP000071561">
    <property type="component" value="Chromosome"/>
</dbReference>
<evidence type="ECO:0000256" key="7">
    <source>
        <dbReference type="SAM" id="SignalP"/>
    </source>
</evidence>
<evidence type="ECO:0000256" key="3">
    <source>
        <dbReference type="ARBA" id="ARBA00022214"/>
    </source>
</evidence>
<dbReference type="AlphaFoldDB" id="A0A127VHE8"/>
<evidence type="ECO:0000256" key="2">
    <source>
        <dbReference type="ARBA" id="ARBA00009006"/>
    </source>
</evidence>
<reference evidence="8 9" key="1">
    <citation type="submission" date="2016-03" db="EMBL/GenBank/DDBJ databases">
        <title>Complete genome sequence of Pedobacter cryoconitis PAMC 27485.</title>
        <authorList>
            <person name="Lee J."/>
            <person name="Kim O.-S."/>
        </authorList>
    </citation>
    <scope>NUCLEOTIDE SEQUENCE [LARGE SCALE GENOMIC DNA]</scope>
    <source>
        <strain evidence="8 9">PAMC 27485</strain>
    </source>
</reference>
<name>A0A127VHE8_9SPHI</name>
<evidence type="ECO:0000256" key="4">
    <source>
        <dbReference type="ARBA" id="ARBA00022525"/>
    </source>
</evidence>
<keyword evidence="9" id="KW-1185">Reference proteome</keyword>
<dbReference type="Pfam" id="PF00545">
    <property type="entry name" value="Ribonuclease"/>
    <property type="match status" value="1"/>
</dbReference>
<dbReference type="GO" id="GO:0004521">
    <property type="term" value="F:RNA endonuclease activity"/>
    <property type="evidence" value="ECO:0007669"/>
    <property type="project" value="InterPro"/>
</dbReference>
<dbReference type="KEGG" id="pcm:AY601_3741"/>
<keyword evidence="5" id="KW-0540">Nuclease</keyword>
<comment type="subcellular location">
    <subcellularLocation>
        <location evidence="1">Secreted</location>
    </subcellularLocation>
</comment>
<feature type="chain" id="PRO_5007280632" description="Ribonuclease" evidence="7">
    <location>
        <begin position="23"/>
        <end position="135"/>
    </location>
</feature>
<evidence type="ECO:0000256" key="6">
    <source>
        <dbReference type="ARBA" id="ARBA00022801"/>
    </source>
</evidence>
<evidence type="ECO:0000256" key="1">
    <source>
        <dbReference type="ARBA" id="ARBA00004613"/>
    </source>
</evidence>
<accession>A0A127VHE8</accession>
<evidence type="ECO:0000256" key="5">
    <source>
        <dbReference type="ARBA" id="ARBA00022722"/>
    </source>
</evidence>
<dbReference type="InterPro" id="IPR000026">
    <property type="entry name" value="N1-like"/>
</dbReference>
<sequence length="135" mass="14668" precursor="true">MRILLALITCCLLLFSCKGSSAVTDQTTTQQEKTALDSSSSTDADAEENVKVAGVPQKAYTVAAYVAKNNKAPQGYVGGTVFKNREGLLPQGVAYKEYDVNPKVKGQNRGTERIIIGADGTRYYTGDHYKTFTKF</sequence>
<protein>
    <recommendedName>
        <fullName evidence="3">Ribonuclease</fullName>
    </recommendedName>
</protein>